<evidence type="ECO:0000313" key="3">
    <source>
        <dbReference type="Proteomes" id="UP001576780"/>
    </source>
</evidence>
<proteinExistence type="predicted"/>
<evidence type="ECO:0000313" key="2">
    <source>
        <dbReference type="EMBL" id="MFB2833250.1"/>
    </source>
</evidence>
<dbReference type="GO" id="GO:0004519">
    <property type="term" value="F:endonuclease activity"/>
    <property type="evidence" value="ECO:0007669"/>
    <property type="project" value="UniProtKB-KW"/>
</dbReference>
<comment type="caution">
    <text evidence="2">The sequence shown here is derived from an EMBL/GenBank/DDBJ whole genome shotgun (WGS) entry which is preliminary data.</text>
</comment>
<dbReference type="Proteomes" id="UP001576780">
    <property type="component" value="Unassembled WGS sequence"/>
</dbReference>
<dbReference type="InterPro" id="IPR002711">
    <property type="entry name" value="HNH"/>
</dbReference>
<sequence length="33" mass="3612">MAKGGSDDTDNLQHLHVACHKQVHSKSKLKGLK</sequence>
<keyword evidence="3" id="KW-1185">Reference proteome</keyword>
<dbReference type="RefSeq" id="WP_413275717.1">
    <property type="nucleotide sequence ID" value="NZ_JBHFNT010000020.1"/>
</dbReference>
<dbReference type="Pfam" id="PF01844">
    <property type="entry name" value="HNH"/>
    <property type="match status" value="1"/>
</dbReference>
<gene>
    <name evidence="2" type="ORF">ACE1CA_01815</name>
</gene>
<protein>
    <submittedName>
        <fullName evidence="2">HNH endonuclease</fullName>
    </submittedName>
</protein>
<accession>A0ABV4WDV8</accession>
<keyword evidence="2" id="KW-0255">Endonuclease</keyword>
<keyword evidence="2" id="KW-0540">Nuclease</keyword>
<reference evidence="2 3" key="1">
    <citation type="submission" date="2024-09" db="EMBL/GenBank/DDBJ databases">
        <title>Floridaenema gen nov. (Aerosakkonemataceae, Aerosakkonematales ord. nov., Cyanobacteria) from benthic tropical and subtropical fresh waters, with the description of four new species.</title>
        <authorList>
            <person name="Moretto J.A."/>
            <person name="Berthold D.E."/>
            <person name="Lefler F.W."/>
            <person name="Huang I.-S."/>
            <person name="Laughinghouse H. IV."/>
        </authorList>
    </citation>
    <scope>NUCLEOTIDE SEQUENCE [LARGE SCALE GENOMIC DNA]</scope>
    <source>
        <strain evidence="2 3">BLCC-F167</strain>
    </source>
</reference>
<feature type="domain" description="HNH" evidence="1">
    <location>
        <begin position="3"/>
        <end position="26"/>
    </location>
</feature>
<evidence type="ECO:0000259" key="1">
    <source>
        <dbReference type="Pfam" id="PF01844"/>
    </source>
</evidence>
<organism evidence="2 3">
    <name type="scientific">Floridaenema evergladense BLCC-F167</name>
    <dbReference type="NCBI Taxonomy" id="3153639"/>
    <lineage>
        <taxon>Bacteria</taxon>
        <taxon>Bacillati</taxon>
        <taxon>Cyanobacteriota</taxon>
        <taxon>Cyanophyceae</taxon>
        <taxon>Oscillatoriophycideae</taxon>
        <taxon>Aerosakkonematales</taxon>
        <taxon>Aerosakkonemataceae</taxon>
        <taxon>Floridanema</taxon>
        <taxon>Floridanema evergladense</taxon>
    </lineage>
</organism>
<keyword evidence="2" id="KW-0378">Hydrolase</keyword>
<name>A0ABV4WDV8_9CYAN</name>
<dbReference type="EMBL" id="JBHFNT010000020">
    <property type="protein sequence ID" value="MFB2833250.1"/>
    <property type="molecule type" value="Genomic_DNA"/>
</dbReference>